<reference evidence="2 3" key="1">
    <citation type="submission" date="2015-11" db="EMBL/GenBank/DDBJ databases">
        <title>Genomic analysis of 38 Legionella species identifies large and diverse effector repertoires.</title>
        <authorList>
            <person name="Burstein D."/>
            <person name="Amaro F."/>
            <person name="Zusman T."/>
            <person name="Lifshitz Z."/>
            <person name="Cohen O."/>
            <person name="Gilbert J.A."/>
            <person name="Pupko T."/>
            <person name="Shuman H.A."/>
            <person name="Segal G."/>
        </authorList>
    </citation>
    <scope>NUCLEOTIDE SEQUENCE [LARGE SCALE GENOMIC DNA]</scope>
    <source>
        <strain evidence="2 3">Oak Ridge-10</strain>
    </source>
</reference>
<sequence>MPNETILILYFLMWYLLVGLCLLFILSGLDDLFIDLYYWCRYVWRIWKTRRYSPLTYEQLLAHEEQLIAVLVPCWHEANVIATMLKHNTYSIDYNNYYFFVGVYPNDPDTIAEVQQVANLNKHVQCIIGEHPGPTNKATNLNGIYKFIKAFERTLNQSFTIFVLHDSEDVIHPLSFKFYNYLIPRKDMIQIPIFPLEVNYWNFTHWLYADEFAESHTKDIVVRESIGAHVPSAGVGTAFSRRSLEILEHSDTGEPFSTDSLTEDYRTSLTLRVYGLKQIFLTRHIIRMQWKKRWFWGQRYVQKPVKEVIATRALFPLEYAKAIRQKSRWIIGIVFQEWRHSRWPREWRVRYTLAHDRKAFITHFINGFGYLTFIFWVLYAFFTNANPEYPALQEQFNLHPWIKGLIFIAVMIMCERLIQRTIATFRIYGFIPAFLAIPRSLYGNILNLHALIRAYSIYFSSPKKQSSGNQPVWDKTEHQFPGSHLLVPYRRRLGDLLLEHSLISREQLRQGLLEQYKTGERLGQILCRLNFINHTQLMQILATQYNLSLFPRDQIPVARNRCAVSLSKRKMKWLVNHGVSPLKVDEDKQCLIVAIEDPTNEQLCKKVIHYVAPYKTQFMLIDG</sequence>
<evidence type="ECO:0000313" key="2">
    <source>
        <dbReference type="EMBL" id="KTD39768.1"/>
    </source>
</evidence>
<dbReference type="EMBL" id="LNYP01000013">
    <property type="protein sequence ID" value="KTD39768.1"/>
    <property type="molecule type" value="Genomic_DNA"/>
</dbReference>
<feature type="transmembrane region" description="Helical" evidence="1">
    <location>
        <begin position="401"/>
        <end position="418"/>
    </location>
</feature>
<dbReference type="Proteomes" id="UP000054858">
    <property type="component" value="Unassembled WGS sequence"/>
</dbReference>
<dbReference type="NCBIfam" id="NF011305">
    <property type="entry name" value="PRK14716.1-3"/>
    <property type="match status" value="1"/>
</dbReference>
<dbReference type="Pfam" id="PF13641">
    <property type="entry name" value="Glyco_tranf_2_3"/>
    <property type="match status" value="1"/>
</dbReference>
<dbReference type="Gene3D" id="3.90.550.10">
    <property type="entry name" value="Spore Coat Polysaccharide Biosynthesis Protein SpsA, Chain A"/>
    <property type="match status" value="1"/>
</dbReference>
<keyword evidence="1" id="KW-0472">Membrane</keyword>
<dbReference type="AlphaFoldDB" id="A0A0W0X5J3"/>
<keyword evidence="1" id="KW-1133">Transmembrane helix</keyword>
<gene>
    <name evidence="2" type="ORF">Loak_0875</name>
</gene>
<feature type="transmembrane region" description="Helical" evidence="1">
    <location>
        <begin position="6"/>
        <end position="26"/>
    </location>
</feature>
<accession>A0A0W0X5J3</accession>
<comment type="caution">
    <text evidence="2">The sequence shown here is derived from an EMBL/GenBank/DDBJ whole genome shotgun (WGS) entry which is preliminary data.</text>
</comment>
<dbReference type="RefSeq" id="WP_025385549.1">
    <property type="nucleotide sequence ID" value="NZ_LCUA01000036.1"/>
</dbReference>
<keyword evidence="1" id="KW-0812">Transmembrane</keyword>
<dbReference type="SUPFAM" id="SSF160246">
    <property type="entry name" value="EspE N-terminal domain-like"/>
    <property type="match status" value="1"/>
</dbReference>
<protein>
    <submittedName>
        <fullName evidence="2">Bacteriophage N4 adsorption protein B</fullName>
    </submittedName>
</protein>
<evidence type="ECO:0000256" key="1">
    <source>
        <dbReference type="SAM" id="Phobius"/>
    </source>
</evidence>
<organism evidence="2 3">
    <name type="scientific">Legionella oakridgensis</name>
    <dbReference type="NCBI Taxonomy" id="29423"/>
    <lineage>
        <taxon>Bacteria</taxon>
        <taxon>Pseudomonadati</taxon>
        <taxon>Pseudomonadota</taxon>
        <taxon>Gammaproteobacteria</taxon>
        <taxon>Legionellales</taxon>
        <taxon>Legionellaceae</taxon>
        <taxon>Legionella</taxon>
    </lineage>
</organism>
<proteinExistence type="predicted"/>
<dbReference type="InterPro" id="IPR029044">
    <property type="entry name" value="Nucleotide-diphossugar_trans"/>
</dbReference>
<dbReference type="InterPro" id="IPR037257">
    <property type="entry name" value="T2SS_E_N_sf"/>
</dbReference>
<dbReference type="SUPFAM" id="SSF53448">
    <property type="entry name" value="Nucleotide-diphospho-sugar transferases"/>
    <property type="match status" value="1"/>
</dbReference>
<feature type="transmembrane region" description="Helical" evidence="1">
    <location>
        <begin position="360"/>
        <end position="381"/>
    </location>
</feature>
<evidence type="ECO:0000313" key="3">
    <source>
        <dbReference type="Proteomes" id="UP000054858"/>
    </source>
</evidence>
<name>A0A0W0X5J3_9GAMM</name>
<dbReference type="PATRIC" id="fig|29423.5.peg.915"/>